<evidence type="ECO:0000313" key="1">
    <source>
        <dbReference type="EMBL" id="OGI83681.1"/>
    </source>
</evidence>
<protein>
    <submittedName>
        <fullName evidence="1">Uncharacterized protein</fullName>
    </submittedName>
</protein>
<organism evidence="1 2">
    <name type="scientific">Candidatus Nomurabacteria bacterium RIFCSPLOWO2_01_FULL_33_17</name>
    <dbReference type="NCBI Taxonomy" id="1801764"/>
    <lineage>
        <taxon>Bacteria</taxon>
        <taxon>Candidatus Nomuraibacteriota</taxon>
    </lineage>
</organism>
<proteinExistence type="predicted"/>
<name>A0A1F6WP59_9BACT</name>
<evidence type="ECO:0000313" key="2">
    <source>
        <dbReference type="Proteomes" id="UP000178184"/>
    </source>
</evidence>
<sequence>MKNCNSGSDLTLCKCNCHNFNEGVIRHMVACCDKCDTCDQNIRTGMMDIHKKNCPYLKNNPMIKGNDFLVPMGIYLLPACNHTKTVHEHKKDCTSYFSSEWYKKKWKLDGQINKIGPPILLDMRRQQKGKDGNYATIFSSFERRLNEIAIPQNRIVDAIFSTSEECKKFLLDANLSKFDLHFLVKNHYPELDPGYKKEPVEDFLVFHFKIYLSSGIFFSVGRFLYDYVWCGERENRFVALI</sequence>
<dbReference type="AlphaFoldDB" id="A0A1F6WP59"/>
<dbReference type="EMBL" id="MFUO01000022">
    <property type="protein sequence ID" value="OGI83681.1"/>
    <property type="molecule type" value="Genomic_DNA"/>
</dbReference>
<reference evidence="1 2" key="1">
    <citation type="journal article" date="2016" name="Nat. Commun.">
        <title>Thousands of microbial genomes shed light on interconnected biogeochemical processes in an aquifer system.</title>
        <authorList>
            <person name="Anantharaman K."/>
            <person name="Brown C.T."/>
            <person name="Hug L.A."/>
            <person name="Sharon I."/>
            <person name="Castelle C.J."/>
            <person name="Probst A.J."/>
            <person name="Thomas B.C."/>
            <person name="Singh A."/>
            <person name="Wilkins M.J."/>
            <person name="Karaoz U."/>
            <person name="Brodie E.L."/>
            <person name="Williams K.H."/>
            <person name="Hubbard S.S."/>
            <person name="Banfield J.F."/>
        </authorList>
    </citation>
    <scope>NUCLEOTIDE SEQUENCE [LARGE SCALE GENOMIC DNA]</scope>
</reference>
<dbReference type="Proteomes" id="UP000178184">
    <property type="component" value="Unassembled WGS sequence"/>
</dbReference>
<comment type="caution">
    <text evidence="1">The sequence shown here is derived from an EMBL/GenBank/DDBJ whole genome shotgun (WGS) entry which is preliminary data.</text>
</comment>
<dbReference type="STRING" id="1801764.A2903_01325"/>
<accession>A0A1F6WP59</accession>
<gene>
    <name evidence="1" type="ORF">A2903_01325</name>
</gene>